<dbReference type="PANTHER" id="PTHR31138">
    <property type="entry name" value="CHROMOSOME 19, WHOLE GENOME SHOTGUN SEQUENCE"/>
    <property type="match status" value="1"/>
</dbReference>
<evidence type="ECO:0000313" key="3">
    <source>
        <dbReference type="Proteomes" id="UP000298030"/>
    </source>
</evidence>
<feature type="region of interest" description="Disordered" evidence="1">
    <location>
        <begin position="762"/>
        <end position="786"/>
    </location>
</feature>
<reference evidence="2 3" key="1">
    <citation type="journal article" date="2019" name="Nat. Ecol. Evol.">
        <title>Megaphylogeny resolves global patterns of mushroom evolution.</title>
        <authorList>
            <person name="Varga T."/>
            <person name="Krizsan K."/>
            <person name="Foldi C."/>
            <person name="Dima B."/>
            <person name="Sanchez-Garcia M."/>
            <person name="Sanchez-Ramirez S."/>
            <person name="Szollosi G.J."/>
            <person name="Szarkandi J.G."/>
            <person name="Papp V."/>
            <person name="Albert L."/>
            <person name="Andreopoulos W."/>
            <person name="Angelini C."/>
            <person name="Antonin V."/>
            <person name="Barry K.W."/>
            <person name="Bougher N.L."/>
            <person name="Buchanan P."/>
            <person name="Buyck B."/>
            <person name="Bense V."/>
            <person name="Catcheside P."/>
            <person name="Chovatia M."/>
            <person name="Cooper J."/>
            <person name="Damon W."/>
            <person name="Desjardin D."/>
            <person name="Finy P."/>
            <person name="Geml J."/>
            <person name="Haridas S."/>
            <person name="Hughes K."/>
            <person name="Justo A."/>
            <person name="Karasinski D."/>
            <person name="Kautmanova I."/>
            <person name="Kiss B."/>
            <person name="Kocsube S."/>
            <person name="Kotiranta H."/>
            <person name="LaButti K.M."/>
            <person name="Lechner B.E."/>
            <person name="Liimatainen K."/>
            <person name="Lipzen A."/>
            <person name="Lukacs Z."/>
            <person name="Mihaltcheva S."/>
            <person name="Morgado L.N."/>
            <person name="Niskanen T."/>
            <person name="Noordeloos M.E."/>
            <person name="Ohm R.A."/>
            <person name="Ortiz-Santana B."/>
            <person name="Ovrebo C."/>
            <person name="Racz N."/>
            <person name="Riley R."/>
            <person name="Savchenko A."/>
            <person name="Shiryaev A."/>
            <person name="Soop K."/>
            <person name="Spirin V."/>
            <person name="Szebenyi C."/>
            <person name="Tomsovsky M."/>
            <person name="Tulloss R.E."/>
            <person name="Uehling J."/>
            <person name="Grigoriev I.V."/>
            <person name="Vagvolgyi C."/>
            <person name="Papp T."/>
            <person name="Martin F.M."/>
            <person name="Miettinen O."/>
            <person name="Hibbett D.S."/>
            <person name="Nagy L.G."/>
        </authorList>
    </citation>
    <scope>NUCLEOTIDE SEQUENCE [LARGE SCALE GENOMIC DNA]</scope>
    <source>
        <strain evidence="2 3">FP101781</strain>
    </source>
</reference>
<feature type="region of interest" description="Disordered" evidence="1">
    <location>
        <begin position="1084"/>
        <end position="1123"/>
    </location>
</feature>
<feature type="region of interest" description="Disordered" evidence="1">
    <location>
        <begin position="465"/>
        <end position="524"/>
    </location>
</feature>
<evidence type="ECO:0000313" key="2">
    <source>
        <dbReference type="EMBL" id="TEB31852.1"/>
    </source>
</evidence>
<dbReference type="PANTHER" id="PTHR31138:SF1">
    <property type="entry name" value="PDZ DOMAIN-CONTAINING PROTEIN"/>
    <property type="match status" value="1"/>
</dbReference>
<keyword evidence="3" id="KW-1185">Reference proteome</keyword>
<protein>
    <submittedName>
        <fullName evidence="2">Uncharacterized protein</fullName>
    </submittedName>
</protein>
<feature type="region of interest" description="Disordered" evidence="1">
    <location>
        <begin position="845"/>
        <end position="883"/>
    </location>
</feature>
<sequence length="1236" mass="134296">METVRSCFGGKGNALPEDDDRDPLLPKHAHPNSHHLQTAGEPPEPPPSRVVNEGTKGKARRIIDFSETSDADTGIEGTGDEDEKPLLDKLVDAFAALSAGKVPSQDQVSRMVQMLLHSDLLIPGSEADSRPALLNGTGPTSRRGRKVLEDQFGMEKNDDNKFQDLIYNLTLLDTPRSDSLSQLKADANLPDVKLKPSVDLNQASDASKDAIGAGAAAAGKVRDQIPTSQEAKADSQILIHALRTILTSLLTSHVFRFLLADILSHFATNRCEREPEISRRRLAEVHQAAENEGKTYAGVVADVDQAVDSTISAASGDERDLKELAQDAIKIARNGVGNKAEEWRHVGKQAKEEAGADLRERLQQVQAQEDPASRNAFRAILILVTETVVEAADQVGDDLGVGVSDPVLRQAISRLRPSSTLQQRQEGREMGPPARPRIAVDESVKDAGGDIEVDFDVGRAKDLTASTSTASVDTIRPAIPPADEAKAGKKKKGKGQKQGLSTGQETPMATPEEVPEDPNMGEEKQPDAIRTFFRHLGLYLDRAMDEPGYITSRRGRGESERLWDEGVALVSVVEEVAEDIGEGLVEGSFGHSEKPRKLGIHAGVKASRADGKVDESKEKVADQATELKRRFRKDAREVVLELEKVVGAMEGDKSTMKLLHAIGSLSNSLSDLFGGPSPAIWNGKKTAKGLWPEWLGWALPKIMKLVPVNAIPIPSLEAKTGLYALFRQRQQGNKDGWKGGLETTLVPDRVVVTEWTEVVVDMPDDPTVNSTASDVPSTSATPRVEATSRVKAQLDGVRAKVKGLGYFFRYSGSWFGYEDEGILNVDIGMGKKHGGLGCVVEVEAKGERGRSDDPPMSSSLLTGNSGRTSPGPSPTTILSTEGIGGEGLEGEGVFASVPEIAVGNEANEMETDSVTQGTFITANRPREETPSSTTLQTELEDLERAGLEPLFKVVDVHVEMTDVKVQLEKSKHWILNKMLVQPFAGRTVARIVKRLLQEHLKDKLEDLALGLSRVKLEAELNALRRKENERARSLGARRERVARMVREGKWDESEIDRLYDLAEGSAEEEDDWLNALVKQGSRIMESRHAKPEREHREEGTHTRTDVDETVVDEHTPRSPSPSPQLTVILIVETVIGSEGEHAQSESEDTVVEGDLTVAVGGGAQLFGDKEVPYGTRNDEGDFVTEGSRLVDAVNDAANGAAGEAMGAAAHVGTRWNARRREETSRGKGWESKAFDF</sequence>
<feature type="region of interest" description="Disordered" evidence="1">
    <location>
        <begin position="1"/>
        <end position="84"/>
    </location>
</feature>
<gene>
    <name evidence="2" type="ORF">FA13DRAFT_1732145</name>
</gene>
<dbReference type="EMBL" id="QPFP01000017">
    <property type="protein sequence ID" value="TEB31852.1"/>
    <property type="molecule type" value="Genomic_DNA"/>
</dbReference>
<dbReference type="AlphaFoldDB" id="A0A4Y7TE63"/>
<dbReference type="OrthoDB" id="3026449at2759"/>
<comment type="caution">
    <text evidence="2">The sequence shown here is derived from an EMBL/GenBank/DDBJ whole genome shotgun (WGS) entry which is preliminary data.</text>
</comment>
<feature type="compositionally biased region" description="Polar residues" evidence="1">
    <location>
        <begin position="856"/>
        <end position="879"/>
    </location>
</feature>
<evidence type="ECO:0000256" key="1">
    <source>
        <dbReference type="SAM" id="MobiDB-lite"/>
    </source>
</evidence>
<feature type="region of interest" description="Disordered" evidence="1">
    <location>
        <begin position="416"/>
        <end position="436"/>
    </location>
</feature>
<feature type="compositionally biased region" description="Polar residues" evidence="1">
    <location>
        <begin position="767"/>
        <end position="781"/>
    </location>
</feature>
<feature type="compositionally biased region" description="Basic and acidic residues" evidence="1">
    <location>
        <begin position="1084"/>
        <end position="1116"/>
    </location>
</feature>
<dbReference type="Proteomes" id="UP000298030">
    <property type="component" value="Unassembled WGS sequence"/>
</dbReference>
<proteinExistence type="predicted"/>
<organism evidence="2 3">
    <name type="scientific">Coprinellus micaceus</name>
    <name type="common">Glistening ink-cap mushroom</name>
    <name type="synonym">Coprinus micaceus</name>
    <dbReference type="NCBI Taxonomy" id="71717"/>
    <lineage>
        <taxon>Eukaryota</taxon>
        <taxon>Fungi</taxon>
        <taxon>Dikarya</taxon>
        <taxon>Basidiomycota</taxon>
        <taxon>Agaricomycotina</taxon>
        <taxon>Agaricomycetes</taxon>
        <taxon>Agaricomycetidae</taxon>
        <taxon>Agaricales</taxon>
        <taxon>Agaricineae</taxon>
        <taxon>Psathyrellaceae</taxon>
        <taxon>Coprinellus</taxon>
    </lineage>
</organism>
<accession>A0A4Y7TE63</accession>
<name>A0A4Y7TE63_COPMI</name>
<dbReference type="STRING" id="71717.A0A4Y7TE63"/>